<protein>
    <submittedName>
        <fullName evidence="2">Sushi domain-containing protein</fullName>
    </submittedName>
</protein>
<sequence>MKSVIAFSVFALCIFQNEAILRFKRQIGVLPGQQVGVGGQFGGQIGGVLPNGAQINGQFGQTGLIGNGINNGPQCLGGPLTPLNGQLSYSTGSIIGPWPAGATAMLTCNAGFMPRGITQSICQNGVFNALGECIPGNNGGIGGVAPIGVIPPVGK</sequence>
<dbReference type="Proteomes" id="UP000887580">
    <property type="component" value="Unplaced"/>
</dbReference>
<evidence type="ECO:0000313" key="1">
    <source>
        <dbReference type="Proteomes" id="UP000887580"/>
    </source>
</evidence>
<organism evidence="1 2">
    <name type="scientific">Panagrolaimus sp. PS1159</name>
    <dbReference type="NCBI Taxonomy" id="55785"/>
    <lineage>
        <taxon>Eukaryota</taxon>
        <taxon>Metazoa</taxon>
        <taxon>Ecdysozoa</taxon>
        <taxon>Nematoda</taxon>
        <taxon>Chromadorea</taxon>
        <taxon>Rhabditida</taxon>
        <taxon>Tylenchina</taxon>
        <taxon>Panagrolaimomorpha</taxon>
        <taxon>Panagrolaimoidea</taxon>
        <taxon>Panagrolaimidae</taxon>
        <taxon>Panagrolaimus</taxon>
    </lineage>
</organism>
<dbReference type="WBParaSite" id="PS1159_v2.g7264.t1">
    <property type="protein sequence ID" value="PS1159_v2.g7264.t1"/>
    <property type="gene ID" value="PS1159_v2.g7264"/>
</dbReference>
<proteinExistence type="predicted"/>
<accession>A0AC35GPS3</accession>
<evidence type="ECO:0000313" key="2">
    <source>
        <dbReference type="WBParaSite" id="PS1159_v2.g7264.t1"/>
    </source>
</evidence>
<name>A0AC35GPS3_9BILA</name>
<reference evidence="2" key="1">
    <citation type="submission" date="2022-11" db="UniProtKB">
        <authorList>
            <consortium name="WormBaseParasite"/>
        </authorList>
    </citation>
    <scope>IDENTIFICATION</scope>
</reference>